<name>A0A437M412_9SPHN</name>
<organism evidence="4 5">
    <name type="scientific">Sphingomonas crocodyli</name>
    <dbReference type="NCBI Taxonomy" id="1979270"/>
    <lineage>
        <taxon>Bacteria</taxon>
        <taxon>Pseudomonadati</taxon>
        <taxon>Pseudomonadota</taxon>
        <taxon>Alphaproteobacteria</taxon>
        <taxon>Sphingomonadales</taxon>
        <taxon>Sphingomonadaceae</taxon>
        <taxon>Sphingomonas</taxon>
    </lineage>
</organism>
<keyword evidence="5" id="KW-1185">Reference proteome</keyword>
<dbReference type="RefSeq" id="WP_127740021.1">
    <property type="nucleotide sequence ID" value="NZ_SACN01000001.1"/>
</dbReference>
<evidence type="ECO:0000256" key="1">
    <source>
        <dbReference type="SAM" id="MobiDB-lite"/>
    </source>
</evidence>
<comment type="caution">
    <text evidence="4">The sequence shown here is derived from an EMBL/GenBank/DDBJ whole genome shotgun (WGS) entry which is preliminary data.</text>
</comment>
<dbReference type="OrthoDB" id="7365540at2"/>
<dbReference type="SUPFAM" id="SSF47473">
    <property type="entry name" value="EF-hand"/>
    <property type="match status" value="1"/>
</dbReference>
<feature type="domain" description="EF-hand" evidence="3">
    <location>
        <begin position="57"/>
        <end position="74"/>
    </location>
</feature>
<evidence type="ECO:0000313" key="4">
    <source>
        <dbReference type="EMBL" id="RVT92428.1"/>
    </source>
</evidence>
<feature type="compositionally biased region" description="Basic and acidic residues" evidence="1">
    <location>
        <begin position="214"/>
        <end position="240"/>
    </location>
</feature>
<sequence length="240" mass="26308">MRIALALLAAATLSGAALAKKAEPTVCPGPVPTQLFISPVGEPFRPQPDGGDPVTRWFDGADRNHDGQVTQSELILDADRFFATLDKDHNGELWPDEISDYEENVAPEVKLYRARQPGAAPAERPSAEAIKEARERMKRRAKGDGGYDGPMGAGRYAFLNVPNPVAGADADLNRAISRDEFRRMAADRFRDLDPNLTKALTLATLPRTPAQIEANRRCIEKAKEKASGRTPEKRKEPARP</sequence>
<evidence type="ECO:0000313" key="5">
    <source>
        <dbReference type="Proteomes" id="UP000282971"/>
    </source>
</evidence>
<dbReference type="InterPro" id="IPR002048">
    <property type="entry name" value="EF_hand_dom"/>
</dbReference>
<dbReference type="EMBL" id="SACN01000001">
    <property type="protein sequence ID" value="RVT92428.1"/>
    <property type="molecule type" value="Genomic_DNA"/>
</dbReference>
<feature type="region of interest" description="Disordered" evidence="1">
    <location>
        <begin position="213"/>
        <end position="240"/>
    </location>
</feature>
<feature type="chain" id="PRO_5019115181" evidence="2">
    <location>
        <begin position="20"/>
        <end position="240"/>
    </location>
</feature>
<feature type="signal peptide" evidence="2">
    <location>
        <begin position="1"/>
        <end position="19"/>
    </location>
</feature>
<gene>
    <name evidence="4" type="ORF">EOD43_00360</name>
</gene>
<dbReference type="InterPro" id="IPR011992">
    <property type="entry name" value="EF-hand-dom_pair"/>
</dbReference>
<dbReference type="Gene3D" id="1.10.238.10">
    <property type="entry name" value="EF-hand"/>
    <property type="match status" value="1"/>
</dbReference>
<proteinExistence type="predicted"/>
<dbReference type="Pfam" id="PF13202">
    <property type="entry name" value="EF-hand_5"/>
    <property type="match status" value="1"/>
</dbReference>
<protein>
    <submittedName>
        <fullName evidence="4">EF-hand domain-containing protein</fullName>
    </submittedName>
</protein>
<dbReference type="GO" id="GO:0005509">
    <property type="term" value="F:calcium ion binding"/>
    <property type="evidence" value="ECO:0007669"/>
    <property type="project" value="InterPro"/>
</dbReference>
<evidence type="ECO:0000259" key="3">
    <source>
        <dbReference type="Pfam" id="PF13202"/>
    </source>
</evidence>
<dbReference type="AlphaFoldDB" id="A0A437M412"/>
<keyword evidence="2" id="KW-0732">Signal</keyword>
<dbReference type="Proteomes" id="UP000282971">
    <property type="component" value="Unassembled WGS sequence"/>
</dbReference>
<evidence type="ECO:0000256" key="2">
    <source>
        <dbReference type="SAM" id="SignalP"/>
    </source>
</evidence>
<accession>A0A437M412</accession>
<reference evidence="4 5" key="1">
    <citation type="submission" date="2019-01" db="EMBL/GenBank/DDBJ databases">
        <authorList>
            <person name="Chen W.-M."/>
        </authorList>
    </citation>
    <scope>NUCLEOTIDE SEQUENCE [LARGE SCALE GENOMIC DNA]</scope>
    <source>
        <strain evidence="4 5">CCP-7</strain>
    </source>
</reference>